<dbReference type="GO" id="GO:0016126">
    <property type="term" value="P:sterol biosynthetic process"/>
    <property type="evidence" value="ECO:0007669"/>
    <property type="project" value="TreeGrafter"/>
</dbReference>
<evidence type="ECO:0000313" key="4">
    <source>
        <dbReference type="Proteomes" id="UP001185092"/>
    </source>
</evidence>
<organism evidence="3 4">
    <name type="scientific">Aureibacter tunicatorum</name>
    <dbReference type="NCBI Taxonomy" id="866807"/>
    <lineage>
        <taxon>Bacteria</taxon>
        <taxon>Pseudomonadati</taxon>
        <taxon>Bacteroidota</taxon>
        <taxon>Cytophagia</taxon>
        <taxon>Cytophagales</taxon>
        <taxon>Persicobacteraceae</taxon>
        <taxon>Aureibacter</taxon>
    </lineage>
</organism>
<sequence length="220" mass="25369">MNSQKEIELKELSSQLSKPDGKNGVDVAFAMNETNKEMVRYSIEELNASDKNLILEIGHGNALHLTDIMDDAGELHYTGLEISETMQEEAVRINKKYVEARQAEFLVYDGELLPFEDNAFDKIMTVNTIYFWSNPISFAKEIYRVLKPGGVLVITFATKEFMVNLPLADDRFELYNEEIFRSLIDETSLRIMEIIKRQDRVDSQLIELANRDYLISKLTK</sequence>
<keyword evidence="4" id="KW-1185">Reference proteome</keyword>
<accession>A0AAE4BUD3</accession>
<dbReference type="InterPro" id="IPR050447">
    <property type="entry name" value="Erg6_SMT_methyltransf"/>
</dbReference>
<dbReference type="Proteomes" id="UP001185092">
    <property type="component" value="Unassembled WGS sequence"/>
</dbReference>
<dbReference type="AlphaFoldDB" id="A0AAE4BUD3"/>
<proteinExistence type="predicted"/>
<feature type="domain" description="Methyltransferase type 11" evidence="2">
    <location>
        <begin position="55"/>
        <end position="154"/>
    </location>
</feature>
<dbReference type="RefSeq" id="WP_309940678.1">
    <property type="nucleotide sequence ID" value="NZ_AP025306.1"/>
</dbReference>
<dbReference type="Gene3D" id="3.40.50.150">
    <property type="entry name" value="Vaccinia Virus protein VP39"/>
    <property type="match status" value="1"/>
</dbReference>
<dbReference type="InterPro" id="IPR013216">
    <property type="entry name" value="Methyltransf_11"/>
</dbReference>
<protein>
    <submittedName>
        <fullName evidence="3">SAM-dependent methyltransferase</fullName>
    </submittedName>
</protein>
<gene>
    <name evidence="3" type="ORF">HNQ88_003688</name>
</gene>
<dbReference type="GO" id="GO:0032259">
    <property type="term" value="P:methylation"/>
    <property type="evidence" value="ECO:0007669"/>
    <property type="project" value="UniProtKB-KW"/>
</dbReference>
<reference evidence="3" key="1">
    <citation type="submission" date="2023-07" db="EMBL/GenBank/DDBJ databases">
        <title>Genomic Encyclopedia of Type Strains, Phase IV (KMG-IV): sequencing the most valuable type-strain genomes for metagenomic binning, comparative biology and taxonomic classification.</title>
        <authorList>
            <person name="Goeker M."/>
        </authorList>
    </citation>
    <scope>NUCLEOTIDE SEQUENCE</scope>
    <source>
        <strain evidence="3">DSM 26174</strain>
    </source>
</reference>
<evidence type="ECO:0000313" key="3">
    <source>
        <dbReference type="EMBL" id="MDR6240612.1"/>
    </source>
</evidence>
<dbReference type="PANTHER" id="PTHR44068">
    <property type="entry name" value="ZGC:194242"/>
    <property type="match status" value="1"/>
</dbReference>
<keyword evidence="1" id="KW-0808">Transferase</keyword>
<dbReference type="GO" id="GO:0003838">
    <property type="term" value="F:sterol 24-C-methyltransferase activity"/>
    <property type="evidence" value="ECO:0007669"/>
    <property type="project" value="TreeGrafter"/>
</dbReference>
<evidence type="ECO:0000256" key="1">
    <source>
        <dbReference type="ARBA" id="ARBA00022679"/>
    </source>
</evidence>
<dbReference type="CDD" id="cd02440">
    <property type="entry name" value="AdoMet_MTases"/>
    <property type="match status" value="1"/>
</dbReference>
<evidence type="ECO:0000259" key="2">
    <source>
        <dbReference type="Pfam" id="PF08241"/>
    </source>
</evidence>
<keyword evidence="3" id="KW-0489">Methyltransferase</keyword>
<dbReference type="InterPro" id="IPR029063">
    <property type="entry name" value="SAM-dependent_MTases_sf"/>
</dbReference>
<name>A0AAE4BUD3_9BACT</name>
<dbReference type="EMBL" id="JAVDQD010000005">
    <property type="protein sequence ID" value="MDR6240612.1"/>
    <property type="molecule type" value="Genomic_DNA"/>
</dbReference>
<dbReference type="SUPFAM" id="SSF53335">
    <property type="entry name" value="S-adenosyl-L-methionine-dependent methyltransferases"/>
    <property type="match status" value="1"/>
</dbReference>
<dbReference type="PANTHER" id="PTHR44068:SF1">
    <property type="entry name" value="HYPOTHETICAL LOC100005854"/>
    <property type="match status" value="1"/>
</dbReference>
<comment type="caution">
    <text evidence="3">The sequence shown here is derived from an EMBL/GenBank/DDBJ whole genome shotgun (WGS) entry which is preliminary data.</text>
</comment>
<dbReference type="Pfam" id="PF08241">
    <property type="entry name" value="Methyltransf_11"/>
    <property type="match status" value="1"/>
</dbReference>